<dbReference type="SUPFAM" id="SSF53756">
    <property type="entry name" value="UDP-Glycosyltransferase/glycogen phosphorylase"/>
    <property type="match status" value="1"/>
</dbReference>
<reference evidence="5" key="1">
    <citation type="journal article" date="2019" name="Int. J. Syst. Evol. Microbiol.">
        <title>The Global Catalogue of Microorganisms (GCM) 10K type strain sequencing project: providing services to taxonomists for standard genome sequencing and annotation.</title>
        <authorList>
            <consortium name="The Broad Institute Genomics Platform"/>
            <consortium name="The Broad Institute Genome Sequencing Center for Infectious Disease"/>
            <person name="Wu L."/>
            <person name="Ma J."/>
        </authorList>
    </citation>
    <scope>NUCLEOTIDE SEQUENCE [LARGE SCALE GENOMIC DNA]</scope>
    <source>
        <strain evidence="5">JCM 16929</strain>
    </source>
</reference>
<dbReference type="Proteomes" id="UP001501490">
    <property type="component" value="Unassembled WGS sequence"/>
</dbReference>
<feature type="domain" description="Glycosyltransferase family 28 N-terminal" evidence="2">
    <location>
        <begin position="13"/>
        <end position="118"/>
    </location>
</feature>
<evidence type="ECO:0000256" key="1">
    <source>
        <dbReference type="SAM" id="MobiDB-lite"/>
    </source>
</evidence>
<protein>
    <submittedName>
        <fullName evidence="4">Glycosyltransferase</fullName>
    </submittedName>
</protein>
<dbReference type="CDD" id="cd03784">
    <property type="entry name" value="GT1_Gtf-like"/>
    <property type="match status" value="1"/>
</dbReference>
<organism evidence="4 5">
    <name type="scientific">Microlunatus ginsengisoli</name>
    <dbReference type="NCBI Taxonomy" id="363863"/>
    <lineage>
        <taxon>Bacteria</taxon>
        <taxon>Bacillati</taxon>
        <taxon>Actinomycetota</taxon>
        <taxon>Actinomycetes</taxon>
        <taxon>Propionibacteriales</taxon>
        <taxon>Propionibacteriaceae</taxon>
        <taxon>Microlunatus</taxon>
    </lineage>
</organism>
<dbReference type="PANTHER" id="PTHR48050">
    <property type="entry name" value="STEROL 3-BETA-GLUCOSYLTRANSFERASE"/>
    <property type="match status" value="1"/>
</dbReference>
<dbReference type="Pfam" id="PF06722">
    <property type="entry name" value="EryCIII-like_C"/>
    <property type="match status" value="1"/>
</dbReference>
<dbReference type="Pfam" id="PF03033">
    <property type="entry name" value="Glyco_transf_28"/>
    <property type="match status" value="1"/>
</dbReference>
<dbReference type="InterPro" id="IPR002213">
    <property type="entry name" value="UDP_glucos_trans"/>
</dbReference>
<evidence type="ECO:0000313" key="5">
    <source>
        <dbReference type="Proteomes" id="UP001501490"/>
    </source>
</evidence>
<proteinExistence type="predicted"/>
<dbReference type="EMBL" id="BAABAB010000050">
    <property type="protein sequence ID" value="GAA3640874.1"/>
    <property type="molecule type" value="Genomic_DNA"/>
</dbReference>
<dbReference type="InterPro" id="IPR004276">
    <property type="entry name" value="GlycoTrans_28_N"/>
</dbReference>
<evidence type="ECO:0000313" key="4">
    <source>
        <dbReference type="EMBL" id="GAA3640874.1"/>
    </source>
</evidence>
<keyword evidence="5" id="KW-1185">Reference proteome</keyword>
<feature type="domain" description="Erythromycin biosynthesis protein CIII-like C-terminal" evidence="3">
    <location>
        <begin position="311"/>
        <end position="423"/>
    </location>
</feature>
<evidence type="ECO:0000259" key="3">
    <source>
        <dbReference type="Pfam" id="PF06722"/>
    </source>
</evidence>
<feature type="region of interest" description="Disordered" evidence="1">
    <location>
        <begin position="445"/>
        <end position="464"/>
    </location>
</feature>
<gene>
    <name evidence="4" type="ORF">GCM10022236_49380</name>
</gene>
<evidence type="ECO:0000259" key="2">
    <source>
        <dbReference type="Pfam" id="PF03033"/>
    </source>
</evidence>
<comment type="caution">
    <text evidence="4">The sequence shown here is derived from an EMBL/GenBank/DDBJ whole genome shotgun (WGS) entry which is preliminary data.</text>
</comment>
<name>A0ABP7AVJ7_9ACTN</name>
<dbReference type="PANTHER" id="PTHR48050:SF13">
    <property type="entry name" value="STEROL 3-BETA-GLUCOSYLTRANSFERASE UGT80A2"/>
    <property type="match status" value="1"/>
</dbReference>
<sequence>MARVLLLSTPIFGHVQPMITIGRALAARGHRVCLLTGGKYEAAARSAGLHVHPLPASVDYDDARLHDWLPARGLSSRIAAGRQDILELFVRPLVEQYRAVGDVLSAEPADLVIGEAGFYGVLPLLLAERSSRPPVLGVSTTPLSVTSVDCAPFGSGLAPGRTAFSRLRNRQIDYLLRHGPLRAIRTQLDASLAAVGAPPCPVSFFDVVTLFDQTFHLSAAELEYPRRELTDRIRFVGPLPPTLDPPPARPVWWPELAGPRPVVHVTQGTLDNHDLGKLIVPTVRGLAGEPLLVVVTTGGRPVADLSRAYGGPLPANVRVAEFLPYPDLLPLAAAVVTNGGYGGVQQALANGCPLVVAGGSEDKPEVATRVAWAGAGVNLRTGRPSPRRVRAAVRAVLVRSRYRVAAGGLRRRMALLPDPVATVVDEVERRVGPPARRRGLVLPVDSTARRCPTGSEEPSSASGR</sequence>
<dbReference type="RefSeq" id="WP_344809663.1">
    <property type="nucleotide sequence ID" value="NZ_BAABAB010000050.1"/>
</dbReference>
<accession>A0ABP7AVJ7</accession>
<dbReference type="InterPro" id="IPR050426">
    <property type="entry name" value="Glycosyltransferase_28"/>
</dbReference>
<dbReference type="InterPro" id="IPR010610">
    <property type="entry name" value="EryCIII-like_C"/>
</dbReference>
<dbReference type="Gene3D" id="3.40.50.2000">
    <property type="entry name" value="Glycogen Phosphorylase B"/>
    <property type="match status" value="2"/>
</dbReference>